<proteinExistence type="predicted"/>
<sequence>MFVALMLLLLLLLISMTIGTFGQHIVVVLVHLVVFVVIVLSIHSDFIVTVRIGAVLVLALLLSTAGRKMQRIRLRIAHYAHTG</sequence>
<keyword evidence="1" id="KW-0812">Transmembrane</keyword>
<dbReference type="AlphaFoldDB" id="A0A2M4D6A3"/>
<keyword evidence="2" id="KW-0732">Signal</keyword>
<keyword evidence="1" id="KW-0472">Membrane</keyword>
<reference evidence="3" key="1">
    <citation type="submission" date="2018-01" db="EMBL/GenBank/DDBJ databases">
        <title>An insight into the sialome of Amazonian anophelines.</title>
        <authorList>
            <person name="Ribeiro J.M."/>
            <person name="Scarpassa V."/>
            <person name="Calvo E."/>
        </authorList>
    </citation>
    <scope>NUCLEOTIDE SEQUENCE</scope>
</reference>
<evidence type="ECO:0008006" key="4">
    <source>
        <dbReference type="Google" id="ProtNLM"/>
    </source>
</evidence>
<organism evidence="3">
    <name type="scientific">Anopheles darlingi</name>
    <name type="common">Mosquito</name>
    <dbReference type="NCBI Taxonomy" id="43151"/>
    <lineage>
        <taxon>Eukaryota</taxon>
        <taxon>Metazoa</taxon>
        <taxon>Ecdysozoa</taxon>
        <taxon>Arthropoda</taxon>
        <taxon>Hexapoda</taxon>
        <taxon>Insecta</taxon>
        <taxon>Pterygota</taxon>
        <taxon>Neoptera</taxon>
        <taxon>Endopterygota</taxon>
        <taxon>Diptera</taxon>
        <taxon>Nematocera</taxon>
        <taxon>Culicoidea</taxon>
        <taxon>Culicidae</taxon>
        <taxon>Anophelinae</taxon>
        <taxon>Anopheles</taxon>
    </lineage>
</organism>
<protein>
    <recommendedName>
        <fullName evidence="4">Secreted protein</fullName>
    </recommendedName>
</protein>
<evidence type="ECO:0000313" key="3">
    <source>
        <dbReference type="EMBL" id="MBW72618.1"/>
    </source>
</evidence>
<evidence type="ECO:0000256" key="1">
    <source>
        <dbReference type="SAM" id="Phobius"/>
    </source>
</evidence>
<name>A0A2M4D6A3_ANODA</name>
<feature type="chain" id="PRO_5014643294" description="Secreted protein" evidence="2">
    <location>
        <begin position="20"/>
        <end position="83"/>
    </location>
</feature>
<feature type="transmembrane region" description="Helical" evidence="1">
    <location>
        <begin position="32"/>
        <end position="65"/>
    </location>
</feature>
<evidence type="ECO:0000256" key="2">
    <source>
        <dbReference type="SAM" id="SignalP"/>
    </source>
</evidence>
<feature type="signal peptide" evidence="2">
    <location>
        <begin position="1"/>
        <end position="19"/>
    </location>
</feature>
<accession>A0A2M4D6A3</accession>
<dbReference type="EMBL" id="GGFL01008440">
    <property type="protein sequence ID" value="MBW72618.1"/>
    <property type="molecule type" value="Transcribed_RNA"/>
</dbReference>
<keyword evidence="1" id="KW-1133">Transmembrane helix</keyword>